<evidence type="ECO:0000256" key="1">
    <source>
        <dbReference type="ARBA" id="ARBA00023002"/>
    </source>
</evidence>
<dbReference type="Gene3D" id="3.30.9.10">
    <property type="entry name" value="D-Amino Acid Oxidase, subunit A, domain 2"/>
    <property type="match status" value="1"/>
</dbReference>
<organism evidence="3 4">
    <name type="scientific">Methyloligella solikamskensis</name>
    <dbReference type="NCBI Taxonomy" id="1177756"/>
    <lineage>
        <taxon>Bacteria</taxon>
        <taxon>Pseudomonadati</taxon>
        <taxon>Pseudomonadota</taxon>
        <taxon>Alphaproteobacteria</taxon>
        <taxon>Hyphomicrobiales</taxon>
        <taxon>Hyphomicrobiaceae</taxon>
        <taxon>Methyloligella</taxon>
    </lineage>
</organism>
<dbReference type="PANTHER" id="PTHR13847">
    <property type="entry name" value="SARCOSINE DEHYDROGENASE-RELATED"/>
    <property type="match status" value="1"/>
</dbReference>
<dbReference type="Proteomes" id="UP001597102">
    <property type="component" value="Unassembled WGS sequence"/>
</dbReference>
<feature type="domain" description="FAD dependent oxidoreductase" evidence="2">
    <location>
        <begin position="38"/>
        <end position="389"/>
    </location>
</feature>
<evidence type="ECO:0000259" key="2">
    <source>
        <dbReference type="Pfam" id="PF01266"/>
    </source>
</evidence>
<dbReference type="SUPFAM" id="SSF51905">
    <property type="entry name" value="FAD/NAD(P)-binding domain"/>
    <property type="match status" value="1"/>
</dbReference>
<dbReference type="RefSeq" id="WP_379090438.1">
    <property type="nucleotide sequence ID" value="NZ_JBHTJO010000001.1"/>
</dbReference>
<dbReference type="Pfam" id="PF01266">
    <property type="entry name" value="DAO"/>
    <property type="match status" value="1"/>
</dbReference>
<dbReference type="EMBL" id="JBHTJO010000001">
    <property type="protein sequence ID" value="MFD0987968.1"/>
    <property type="molecule type" value="Genomic_DNA"/>
</dbReference>
<gene>
    <name evidence="3" type="ORF">ACFQ2F_12750</name>
</gene>
<sequence length="433" mass="47217">MDILTINDRPGEYPDSYYAATATPPGPYRQAEGEISADVCVVGGGFTGLSSALHLAEQGLDVVLLEASRVGFGASGRNGGQLSGGQRVEQPELEKEFGLEKAKILWEIGQDSVALAKGLIERGKIDCGLKPGIIHADHRARFTDDTKAYVEHMRTIYGDDEISFLDSHAIREEVGSPDYHSGSLNMGAVHLHPLRYAFGLAKMAEAAGVRIFETSRMTGFDHGETVKVRTDEAVVSAKHLVLGLNGYHNNIEPSAAAKVMPINNYIVVTEPLGDNFAKSLIKNDYAVADSRFVVNYFRLTEDQRMLFGGGETYNYRFPEDIAATVRKPMLEIFPQLAETRIDYAWGGTLAITRSRLPYFYRVDRNILSVSGFSGHGVGMATMAGKIAADAIANQAGRFDIMSDIPNASFPGGPAMRLPLLAVAMTWYSLRDKL</sequence>
<comment type="caution">
    <text evidence="3">The sequence shown here is derived from an EMBL/GenBank/DDBJ whole genome shotgun (WGS) entry which is preliminary data.</text>
</comment>
<dbReference type="Gene3D" id="3.50.50.60">
    <property type="entry name" value="FAD/NAD(P)-binding domain"/>
    <property type="match status" value="1"/>
</dbReference>
<proteinExistence type="predicted"/>
<accession>A0ABW3JBZ6</accession>
<reference evidence="4" key="1">
    <citation type="journal article" date="2019" name="Int. J. Syst. Evol. Microbiol.">
        <title>The Global Catalogue of Microorganisms (GCM) 10K type strain sequencing project: providing services to taxonomists for standard genome sequencing and annotation.</title>
        <authorList>
            <consortium name="The Broad Institute Genomics Platform"/>
            <consortium name="The Broad Institute Genome Sequencing Center for Infectious Disease"/>
            <person name="Wu L."/>
            <person name="Ma J."/>
        </authorList>
    </citation>
    <scope>NUCLEOTIDE SEQUENCE [LARGE SCALE GENOMIC DNA]</scope>
    <source>
        <strain evidence="4">CCUG 61697</strain>
    </source>
</reference>
<dbReference type="InterPro" id="IPR006076">
    <property type="entry name" value="FAD-dep_OxRdtase"/>
</dbReference>
<evidence type="ECO:0000313" key="4">
    <source>
        <dbReference type="Proteomes" id="UP001597102"/>
    </source>
</evidence>
<name>A0ABW3JBZ6_9HYPH</name>
<protein>
    <submittedName>
        <fullName evidence="3">NAD(P)/FAD-dependent oxidoreductase</fullName>
        <ecNumber evidence="3">1.-.-.-</ecNumber>
    </submittedName>
</protein>
<dbReference type="InterPro" id="IPR036188">
    <property type="entry name" value="FAD/NAD-bd_sf"/>
</dbReference>
<dbReference type="GO" id="GO:0016491">
    <property type="term" value="F:oxidoreductase activity"/>
    <property type="evidence" value="ECO:0007669"/>
    <property type="project" value="UniProtKB-KW"/>
</dbReference>
<keyword evidence="4" id="KW-1185">Reference proteome</keyword>
<dbReference type="PANTHER" id="PTHR13847:SF281">
    <property type="entry name" value="FAD DEPENDENT OXIDOREDUCTASE DOMAIN-CONTAINING PROTEIN"/>
    <property type="match status" value="1"/>
</dbReference>
<keyword evidence="1 3" id="KW-0560">Oxidoreductase</keyword>
<dbReference type="EC" id="1.-.-.-" evidence="3"/>
<evidence type="ECO:0000313" key="3">
    <source>
        <dbReference type="EMBL" id="MFD0987968.1"/>
    </source>
</evidence>